<name>A0A2M7G2B1_9BACT</name>
<evidence type="ECO:0000313" key="3">
    <source>
        <dbReference type="Proteomes" id="UP000231019"/>
    </source>
</evidence>
<protein>
    <recommendedName>
        <fullName evidence="4">DUF4412 domain-containing protein</fullName>
    </recommendedName>
</protein>
<reference evidence="2 3" key="1">
    <citation type="submission" date="2017-09" db="EMBL/GenBank/DDBJ databases">
        <title>Depth-based differentiation of microbial function through sediment-hosted aquifers and enrichment of novel symbionts in the deep terrestrial subsurface.</title>
        <authorList>
            <person name="Probst A.J."/>
            <person name="Ladd B."/>
            <person name="Jarett J.K."/>
            <person name="Geller-Mcgrath D.E."/>
            <person name="Sieber C.M."/>
            <person name="Emerson J.B."/>
            <person name="Anantharaman K."/>
            <person name="Thomas B.C."/>
            <person name="Malmstrom R."/>
            <person name="Stieglmeier M."/>
            <person name="Klingl A."/>
            <person name="Woyke T."/>
            <person name="Ryan C.M."/>
            <person name="Banfield J.F."/>
        </authorList>
    </citation>
    <scope>NUCLEOTIDE SEQUENCE [LARGE SCALE GENOMIC DNA]</scope>
    <source>
        <strain evidence="2">CG17_big_fil_post_rev_8_21_14_2_50_48_46</strain>
    </source>
</reference>
<evidence type="ECO:0000256" key="1">
    <source>
        <dbReference type="SAM" id="SignalP"/>
    </source>
</evidence>
<evidence type="ECO:0008006" key="4">
    <source>
        <dbReference type="Google" id="ProtNLM"/>
    </source>
</evidence>
<evidence type="ECO:0000313" key="2">
    <source>
        <dbReference type="EMBL" id="PIW15933.1"/>
    </source>
</evidence>
<dbReference type="EMBL" id="PFFQ01000041">
    <property type="protein sequence ID" value="PIW15933.1"/>
    <property type="molecule type" value="Genomic_DNA"/>
</dbReference>
<feature type="chain" id="PRO_5014960798" description="DUF4412 domain-containing protein" evidence="1">
    <location>
        <begin position="27"/>
        <end position="358"/>
    </location>
</feature>
<dbReference type="AlphaFoldDB" id="A0A2M7G2B1"/>
<organism evidence="2 3">
    <name type="scientific">bacterium (Candidatus Blackallbacteria) CG17_big_fil_post_rev_8_21_14_2_50_48_46</name>
    <dbReference type="NCBI Taxonomy" id="2014261"/>
    <lineage>
        <taxon>Bacteria</taxon>
        <taxon>Candidatus Blackallbacteria</taxon>
    </lineage>
</organism>
<proteinExistence type="predicted"/>
<accession>A0A2M7G2B1</accession>
<feature type="signal peptide" evidence="1">
    <location>
        <begin position="1"/>
        <end position="26"/>
    </location>
</feature>
<keyword evidence="1" id="KW-0732">Signal</keyword>
<sequence>MKKTITPILPLASALLIALTQFSAKAQALTAFEIAERSLTQSETVGFEGQKQLSVSRLNSGPQTATANIRYVNRRNYSIEITSPSSIGGILFHMSNGINSAFFPDEKLFLFEGGKDTSDMPESIILGQITDNLNLLKQNYNATPVTEEQVFIAMNPAWVLDFIPKNGFTPRRKYWVDKDTYQVLKEERYWGSDQAPYSSAMYTTFKKQEKPVSISKLNPPDGVTKVNLSGKEKNAFLSYSSIAAAEKQEKIKIAYPGYLPQGFELKYIQVFTLFGARIQVMNFTDGLNDLLVTVRPQQNAFVTLLAGAFSLNLIKKISDLSYQAPNNYFSRGAGKNICVAFGDLSPSELEKVANSLPL</sequence>
<gene>
    <name evidence="2" type="ORF">COW36_14535</name>
</gene>
<dbReference type="Proteomes" id="UP000231019">
    <property type="component" value="Unassembled WGS sequence"/>
</dbReference>
<comment type="caution">
    <text evidence="2">The sequence shown here is derived from an EMBL/GenBank/DDBJ whole genome shotgun (WGS) entry which is preliminary data.</text>
</comment>
<dbReference type="Gene3D" id="2.50.20.10">
    <property type="entry name" value="Lipoprotein localisation LolA/LolB/LppX"/>
    <property type="match status" value="1"/>
</dbReference>